<feature type="domain" description="PPM-type phosphatase" evidence="8">
    <location>
        <begin position="81"/>
        <end position="341"/>
    </location>
</feature>
<proteinExistence type="inferred from homology"/>
<dbReference type="SMART" id="SM00331">
    <property type="entry name" value="PP2C_SIG"/>
    <property type="match status" value="1"/>
</dbReference>
<dbReference type="GO" id="GO:0016020">
    <property type="term" value="C:membrane"/>
    <property type="evidence" value="ECO:0007669"/>
    <property type="project" value="UniProtKB-SubCell"/>
</dbReference>
<dbReference type="VEuPathDB" id="FungiDB:H257_13288"/>
<evidence type="ECO:0000256" key="6">
    <source>
        <dbReference type="SAM" id="MobiDB-lite"/>
    </source>
</evidence>
<comment type="subcellular location">
    <subcellularLocation>
        <location evidence="1">Membrane</location>
        <topology evidence="1">Peripheral membrane protein</topology>
    </subcellularLocation>
</comment>
<comment type="similarity">
    <text evidence="5">Belongs to the PP2C family.</text>
</comment>
<name>A0A6A4ZL70_APHAT</name>
<evidence type="ECO:0000313" key="10">
    <source>
        <dbReference type="Proteomes" id="UP000469452"/>
    </source>
</evidence>
<dbReference type="AlphaFoldDB" id="A0A6A4ZL70"/>
<dbReference type="InterPro" id="IPR036457">
    <property type="entry name" value="PPM-type-like_dom_sf"/>
</dbReference>
<feature type="compositionally biased region" description="Polar residues" evidence="6">
    <location>
        <begin position="356"/>
        <end position="374"/>
    </location>
</feature>
<accession>A0A6A4ZL70</accession>
<keyword evidence="7" id="KW-0472">Membrane</keyword>
<dbReference type="GO" id="GO:0046872">
    <property type="term" value="F:metal ion binding"/>
    <property type="evidence" value="ECO:0007669"/>
    <property type="project" value="UniProtKB-KW"/>
</dbReference>
<dbReference type="InterPro" id="IPR015655">
    <property type="entry name" value="PP2C"/>
</dbReference>
<evidence type="ECO:0000256" key="5">
    <source>
        <dbReference type="RuleBase" id="RU003465"/>
    </source>
</evidence>
<dbReference type="Proteomes" id="UP000469452">
    <property type="component" value="Unassembled WGS sequence"/>
</dbReference>
<dbReference type="InterPro" id="IPR001932">
    <property type="entry name" value="PPM-type_phosphatase-like_dom"/>
</dbReference>
<dbReference type="GO" id="GO:0004722">
    <property type="term" value="F:protein serine/threonine phosphatase activity"/>
    <property type="evidence" value="ECO:0007669"/>
    <property type="project" value="InterPro"/>
</dbReference>
<organism evidence="9 10">
    <name type="scientific">Aphanomyces astaci</name>
    <name type="common">Crayfish plague agent</name>
    <dbReference type="NCBI Taxonomy" id="112090"/>
    <lineage>
        <taxon>Eukaryota</taxon>
        <taxon>Sar</taxon>
        <taxon>Stramenopiles</taxon>
        <taxon>Oomycota</taxon>
        <taxon>Saprolegniomycetes</taxon>
        <taxon>Saprolegniales</taxon>
        <taxon>Verrucalvaceae</taxon>
        <taxon>Aphanomyces</taxon>
    </lineage>
</organism>
<feature type="compositionally biased region" description="Basic and acidic residues" evidence="6">
    <location>
        <begin position="393"/>
        <end position="404"/>
    </location>
</feature>
<evidence type="ECO:0000256" key="1">
    <source>
        <dbReference type="ARBA" id="ARBA00004170"/>
    </source>
</evidence>
<sequence>MAWFDGVQIPGLFEGKYMSYAVLIVVVLCVIKFALNEIRYVLQSFFSLQRCVLHLHRLHSPTPRKSRGKQASAIDPTALYPYGVSEMQGKRPYMEDRHTVVGTLNGDPSSSFYGVFDGHGGDGASEYCVASLCSNVITDPAFAHDPKLALSRGFVKTDKDYIQLADRYNKDDGTTAIAVVVRGDTIYVANVGDSRAVLIKKSGDAVPLSSDHKPNRPDERERVTNMGGHVIFWGVWRVEGILAVSRAIGDRMLKPYVIAEPELIETQRTEDDLCLVLASDGVWDVLSNADVARLVLQSETPQVQYSRSFYFFSDILAAKTIMEYSYQRGSQDNICALVVDLTRGGNHAGTKRPPGDSSSEAQQSPTLPASSSASRGLAAVSDDDDDDIANTTDVDKDVPSVELD</sequence>
<evidence type="ECO:0000259" key="8">
    <source>
        <dbReference type="PROSITE" id="PS51746"/>
    </source>
</evidence>
<dbReference type="PROSITE" id="PS01032">
    <property type="entry name" value="PPM_1"/>
    <property type="match status" value="1"/>
</dbReference>
<protein>
    <recommendedName>
        <fullName evidence="8">PPM-type phosphatase domain-containing protein</fullName>
    </recommendedName>
</protein>
<dbReference type="PROSITE" id="PS51746">
    <property type="entry name" value="PPM_2"/>
    <property type="match status" value="1"/>
</dbReference>
<evidence type="ECO:0000256" key="2">
    <source>
        <dbReference type="ARBA" id="ARBA00022723"/>
    </source>
</evidence>
<evidence type="ECO:0000256" key="4">
    <source>
        <dbReference type="ARBA" id="ARBA00022912"/>
    </source>
</evidence>
<evidence type="ECO:0000313" key="9">
    <source>
        <dbReference type="EMBL" id="KAF0712320.1"/>
    </source>
</evidence>
<dbReference type="PANTHER" id="PTHR47992">
    <property type="entry name" value="PROTEIN PHOSPHATASE"/>
    <property type="match status" value="1"/>
</dbReference>
<feature type="region of interest" description="Disordered" evidence="6">
    <location>
        <begin position="345"/>
        <end position="404"/>
    </location>
</feature>
<feature type="transmembrane region" description="Helical" evidence="7">
    <location>
        <begin position="17"/>
        <end position="35"/>
    </location>
</feature>
<keyword evidence="2" id="KW-0479">Metal-binding</keyword>
<evidence type="ECO:0000256" key="7">
    <source>
        <dbReference type="SAM" id="Phobius"/>
    </source>
</evidence>
<keyword evidence="4 5" id="KW-0904">Protein phosphatase</keyword>
<dbReference type="InterPro" id="IPR000222">
    <property type="entry name" value="PP2C_BS"/>
</dbReference>
<keyword evidence="7" id="KW-1133">Transmembrane helix</keyword>
<dbReference type="Pfam" id="PF00481">
    <property type="entry name" value="PP2C"/>
    <property type="match status" value="1"/>
</dbReference>
<comment type="caution">
    <text evidence="9">The sequence shown here is derived from an EMBL/GenBank/DDBJ whole genome shotgun (WGS) entry which is preliminary data.</text>
</comment>
<keyword evidence="3 5" id="KW-0378">Hydrolase</keyword>
<evidence type="ECO:0000256" key="3">
    <source>
        <dbReference type="ARBA" id="ARBA00022801"/>
    </source>
</evidence>
<dbReference type="SMART" id="SM00332">
    <property type="entry name" value="PP2Cc"/>
    <property type="match status" value="1"/>
</dbReference>
<dbReference type="EMBL" id="VJMI01017825">
    <property type="protein sequence ID" value="KAF0712320.1"/>
    <property type="molecule type" value="Genomic_DNA"/>
</dbReference>
<dbReference type="CDD" id="cd00143">
    <property type="entry name" value="PP2Cc"/>
    <property type="match status" value="1"/>
</dbReference>
<dbReference type="Gene3D" id="3.60.40.10">
    <property type="entry name" value="PPM-type phosphatase domain"/>
    <property type="match status" value="1"/>
</dbReference>
<keyword evidence="7" id="KW-0812">Transmembrane</keyword>
<reference evidence="9 10" key="1">
    <citation type="submission" date="2019-06" db="EMBL/GenBank/DDBJ databases">
        <title>Genomics analysis of Aphanomyces spp. identifies a new class of oomycete effector associated with host adaptation.</title>
        <authorList>
            <person name="Gaulin E."/>
        </authorList>
    </citation>
    <scope>NUCLEOTIDE SEQUENCE [LARGE SCALE GENOMIC DNA]</scope>
    <source>
        <strain evidence="9 10">E</strain>
    </source>
</reference>
<dbReference type="SUPFAM" id="SSF81606">
    <property type="entry name" value="PP2C-like"/>
    <property type="match status" value="1"/>
</dbReference>
<gene>
    <name evidence="9" type="ORF">AaE_012056</name>
</gene>